<evidence type="ECO:0000256" key="4">
    <source>
        <dbReference type="ARBA" id="ARBA00022984"/>
    </source>
</evidence>
<dbReference type="PANTHER" id="PTHR36174:SF1">
    <property type="entry name" value="LIPID II:GLYCINE GLYCYLTRANSFERASE"/>
    <property type="match status" value="1"/>
</dbReference>
<accession>A0A1T5B3C6</accession>
<sequence length="374" mass="43540">MIADIQDKEVEELYKTGIIQQTAYWSAVKKLQGLQSKAFNFQTKLSDLYVDTADTSYLIGDLLVIIQAIDREHCIAYVPYGPEVEPSEENQGYFLEQLSESLRSYLPQNCIMIRYDLSWESHWAKDDDCYDLHGNWLGVPDRRIQEMRLNFNTTHWNLHKANTDILPSNTIFMNLKRDDDLLLARMKPKTRYNIHLAARKGVRIQSLGLESIDVWYDLYRQTAERNNFFLHDINYFKIVLSARANDTLSPADVYLLVAEVDEIPLAAMFLVVAANRGTYLYGASATENRNYMATYALQWRAMQIARELGCTEYDFFGVAPQADPSHPLYGLYRFKSGFGGDIYHRLGCWDYPLDKQKYQYYISMEFKNQSYHLS</sequence>
<dbReference type="InterPro" id="IPR050644">
    <property type="entry name" value="PG_Glycine_Bridge_Synth"/>
</dbReference>
<dbReference type="GO" id="GO:0071555">
    <property type="term" value="P:cell wall organization"/>
    <property type="evidence" value="ECO:0007669"/>
    <property type="project" value="UniProtKB-KW"/>
</dbReference>
<dbReference type="GO" id="GO:0009252">
    <property type="term" value="P:peptidoglycan biosynthetic process"/>
    <property type="evidence" value="ECO:0007669"/>
    <property type="project" value="UniProtKB-KW"/>
</dbReference>
<evidence type="ECO:0000313" key="8">
    <source>
        <dbReference type="Proteomes" id="UP000190150"/>
    </source>
</evidence>
<organism evidence="7 8">
    <name type="scientific">Sphingobacterium nematocida</name>
    <dbReference type="NCBI Taxonomy" id="1513896"/>
    <lineage>
        <taxon>Bacteria</taxon>
        <taxon>Pseudomonadati</taxon>
        <taxon>Bacteroidota</taxon>
        <taxon>Sphingobacteriia</taxon>
        <taxon>Sphingobacteriales</taxon>
        <taxon>Sphingobacteriaceae</taxon>
        <taxon>Sphingobacterium</taxon>
    </lineage>
</organism>
<dbReference type="InterPro" id="IPR016181">
    <property type="entry name" value="Acyl_CoA_acyltransferase"/>
</dbReference>
<evidence type="ECO:0000256" key="6">
    <source>
        <dbReference type="ARBA" id="ARBA00023316"/>
    </source>
</evidence>
<keyword evidence="3" id="KW-0133">Cell shape</keyword>
<dbReference type="GO" id="GO:0016755">
    <property type="term" value="F:aminoacyltransferase activity"/>
    <property type="evidence" value="ECO:0007669"/>
    <property type="project" value="InterPro"/>
</dbReference>
<comment type="similarity">
    <text evidence="1">Belongs to the FemABX family.</text>
</comment>
<dbReference type="Proteomes" id="UP000190150">
    <property type="component" value="Unassembled WGS sequence"/>
</dbReference>
<reference evidence="8" key="1">
    <citation type="submission" date="2017-02" db="EMBL/GenBank/DDBJ databases">
        <authorList>
            <person name="Varghese N."/>
            <person name="Submissions S."/>
        </authorList>
    </citation>
    <scope>NUCLEOTIDE SEQUENCE [LARGE SCALE GENOMIC DNA]</scope>
    <source>
        <strain evidence="8">DSM 24091</strain>
    </source>
</reference>
<keyword evidence="6" id="KW-0961">Cell wall biogenesis/degradation</keyword>
<evidence type="ECO:0000256" key="5">
    <source>
        <dbReference type="ARBA" id="ARBA00023315"/>
    </source>
</evidence>
<evidence type="ECO:0000256" key="1">
    <source>
        <dbReference type="ARBA" id="ARBA00009943"/>
    </source>
</evidence>
<dbReference type="EMBL" id="FUZF01000001">
    <property type="protein sequence ID" value="SKB41470.1"/>
    <property type="molecule type" value="Genomic_DNA"/>
</dbReference>
<dbReference type="RefSeq" id="WP_079640759.1">
    <property type="nucleotide sequence ID" value="NZ_FUZF01000001.1"/>
</dbReference>
<evidence type="ECO:0000256" key="3">
    <source>
        <dbReference type="ARBA" id="ARBA00022960"/>
    </source>
</evidence>
<dbReference type="GO" id="GO:0008360">
    <property type="term" value="P:regulation of cell shape"/>
    <property type="evidence" value="ECO:0007669"/>
    <property type="project" value="UniProtKB-KW"/>
</dbReference>
<evidence type="ECO:0000256" key="2">
    <source>
        <dbReference type="ARBA" id="ARBA00022679"/>
    </source>
</evidence>
<dbReference type="PROSITE" id="PS51191">
    <property type="entry name" value="FEMABX"/>
    <property type="match status" value="1"/>
</dbReference>
<keyword evidence="8" id="KW-1185">Reference proteome</keyword>
<protein>
    <submittedName>
        <fullName evidence="7">Lipid II:glycine glycyltransferase (Peptidoglycan interpeptide bridge formation enzyme)</fullName>
    </submittedName>
</protein>
<name>A0A1T5B3C6_9SPHI</name>
<keyword evidence="4" id="KW-0573">Peptidoglycan synthesis</keyword>
<dbReference type="SUPFAM" id="SSF55729">
    <property type="entry name" value="Acyl-CoA N-acyltransferases (Nat)"/>
    <property type="match status" value="1"/>
</dbReference>
<keyword evidence="2 7" id="KW-0808">Transferase</keyword>
<evidence type="ECO:0000313" key="7">
    <source>
        <dbReference type="EMBL" id="SKB41470.1"/>
    </source>
</evidence>
<keyword evidence="5" id="KW-0012">Acyltransferase</keyword>
<dbReference type="Gene3D" id="3.40.630.30">
    <property type="match status" value="2"/>
</dbReference>
<proteinExistence type="inferred from homology"/>
<dbReference type="OrthoDB" id="9785911at2"/>
<dbReference type="Pfam" id="PF02388">
    <property type="entry name" value="FemAB"/>
    <property type="match status" value="2"/>
</dbReference>
<dbReference type="PANTHER" id="PTHR36174">
    <property type="entry name" value="LIPID II:GLYCINE GLYCYLTRANSFERASE"/>
    <property type="match status" value="1"/>
</dbReference>
<gene>
    <name evidence="7" type="ORF">SAMN05660841_00413</name>
</gene>
<dbReference type="AlphaFoldDB" id="A0A1T5B3C6"/>
<dbReference type="InterPro" id="IPR003447">
    <property type="entry name" value="FEMABX"/>
</dbReference>
<dbReference type="STRING" id="1513896.SAMN05660841_00413"/>